<dbReference type="Proteomes" id="UP001266305">
    <property type="component" value="Unassembled WGS sequence"/>
</dbReference>
<dbReference type="Pfam" id="PF13855">
    <property type="entry name" value="LRR_8"/>
    <property type="match status" value="1"/>
</dbReference>
<evidence type="ECO:0000256" key="2">
    <source>
        <dbReference type="ARBA" id="ARBA00022737"/>
    </source>
</evidence>
<comment type="caution">
    <text evidence="5">The sequence shown here is derived from an EMBL/GenBank/DDBJ whole genome shotgun (WGS) entry which is preliminary data.</text>
</comment>
<keyword evidence="4" id="KW-0812">Transmembrane</keyword>
<dbReference type="Gene3D" id="3.80.10.10">
    <property type="entry name" value="Ribonuclease Inhibitor"/>
    <property type="match status" value="1"/>
</dbReference>
<evidence type="ECO:0000256" key="1">
    <source>
        <dbReference type="ARBA" id="ARBA00022614"/>
    </source>
</evidence>
<dbReference type="InterPro" id="IPR001611">
    <property type="entry name" value="Leu-rich_rpt"/>
</dbReference>
<dbReference type="PANTHER" id="PTHR48051">
    <property type="match status" value="1"/>
</dbReference>
<feature type="transmembrane region" description="Helical" evidence="4">
    <location>
        <begin position="276"/>
        <end position="297"/>
    </location>
</feature>
<dbReference type="Pfam" id="PF00560">
    <property type="entry name" value="LRR_1"/>
    <property type="match status" value="1"/>
</dbReference>
<dbReference type="SMART" id="SM00369">
    <property type="entry name" value="LRR_TYP"/>
    <property type="match status" value="4"/>
</dbReference>
<name>A0ABQ9VT04_SAGOE</name>
<sequence length="339" mass="38373">MTKAGSKGGNLRDKLDGNELDLSLSDLNEVPVKELVSIVPRGLGADLRPALAPTWAAYFPQASAALPKATILDLSCNKLTTLPSDFCGLTHLVKLDLSKNKLQQLPADFGRLVNLQHLDLLNNRLVTLPVSFARLKNLKWLDLKDNPLDPVLAKVAGDCLDEKQCKQCANKVLQHMKAVQADQERERQRRLEVEREGYQLAEKKREAKQRAKEAQERELKKREKAEEKERRRKEYDALKAAKREQEKKPKKEANQAPKSKSGSRPRKPPPRKHTRSWAVLKLLLLLLLFCVAGGLVACRVTELQQQPLCTSVNTIYDNAVQGLRRHEILQWVLQTDSQQ</sequence>
<dbReference type="InterPro" id="IPR050216">
    <property type="entry name" value="LRR_domain-containing"/>
</dbReference>
<keyword evidence="2" id="KW-0677">Repeat</keyword>
<keyword evidence="4" id="KW-0472">Membrane</keyword>
<evidence type="ECO:0000256" key="3">
    <source>
        <dbReference type="SAM" id="MobiDB-lite"/>
    </source>
</evidence>
<dbReference type="InterPro" id="IPR032675">
    <property type="entry name" value="LRR_dom_sf"/>
</dbReference>
<keyword evidence="6" id="KW-1185">Reference proteome</keyword>
<dbReference type="PRINTS" id="PR00019">
    <property type="entry name" value="LEURICHRPT"/>
</dbReference>
<feature type="compositionally biased region" description="Basic residues" evidence="3">
    <location>
        <begin position="261"/>
        <end position="273"/>
    </location>
</feature>
<proteinExistence type="predicted"/>
<dbReference type="PANTHER" id="PTHR48051:SF42">
    <property type="entry name" value="LEUCINE-RICH REPEAT-CONTAINING PROTEIN 18-LIKE"/>
    <property type="match status" value="1"/>
</dbReference>
<evidence type="ECO:0000313" key="6">
    <source>
        <dbReference type="Proteomes" id="UP001266305"/>
    </source>
</evidence>
<feature type="compositionally biased region" description="Basic and acidic residues" evidence="3">
    <location>
        <begin position="202"/>
        <end position="253"/>
    </location>
</feature>
<dbReference type="InterPro" id="IPR003591">
    <property type="entry name" value="Leu-rich_rpt_typical-subtyp"/>
</dbReference>
<gene>
    <name evidence="5" type="primary">LRRC59_3</name>
    <name evidence="5" type="ORF">P7K49_011429</name>
</gene>
<keyword evidence="4" id="KW-1133">Transmembrane helix</keyword>
<evidence type="ECO:0000313" key="5">
    <source>
        <dbReference type="EMBL" id="KAK2111683.1"/>
    </source>
</evidence>
<feature type="region of interest" description="Disordered" evidence="3">
    <location>
        <begin position="202"/>
        <end position="273"/>
    </location>
</feature>
<dbReference type="EMBL" id="JASSZA010000005">
    <property type="protein sequence ID" value="KAK2111683.1"/>
    <property type="molecule type" value="Genomic_DNA"/>
</dbReference>
<reference evidence="5 6" key="1">
    <citation type="submission" date="2023-05" db="EMBL/GenBank/DDBJ databases">
        <title>B98-5 Cell Line De Novo Hybrid Assembly: An Optical Mapping Approach.</title>
        <authorList>
            <person name="Kananen K."/>
            <person name="Auerbach J.A."/>
            <person name="Kautto E."/>
            <person name="Blachly J.S."/>
        </authorList>
    </citation>
    <scope>NUCLEOTIDE SEQUENCE [LARGE SCALE GENOMIC DNA]</scope>
    <source>
        <strain evidence="5">B95-8</strain>
        <tissue evidence="5">Cell line</tissue>
    </source>
</reference>
<evidence type="ECO:0000256" key="4">
    <source>
        <dbReference type="SAM" id="Phobius"/>
    </source>
</evidence>
<protein>
    <submittedName>
        <fullName evidence="5">Leucine-rich repeat-containing protein 59</fullName>
    </submittedName>
</protein>
<dbReference type="SUPFAM" id="SSF52058">
    <property type="entry name" value="L domain-like"/>
    <property type="match status" value="1"/>
</dbReference>
<dbReference type="PROSITE" id="PS51450">
    <property type="entry name" value="LRR"/>
    <property type="match status" value="1"/>
</dbReference>
<keyword evidence="1" id="KW-0433">Leucine-rich repeat</keyword>
<accession>A0ABQ9VT04</accession>
<organism evidence="5 6">
    <name type="scientific">Saguinus oedipus</name>
    <name type="common">Cotton-top tamarin</name>
    <name type="synonym">Oedipomidas oedipus</name>
    <dbReference type="NCBI Taxonomy" id="9490"/>
    <lineage>
        <taxon>Eukaryota</taxon>
        <taxon>Metazoa</taxon>
        <taxon>Chordata</taxon>
        <taxon>Craniata</taxon>
        <taxon>Vertebrata</taxon>
        <taxon>Euteleostomi</taxon>
        <taxon>Mammalia</taxon>
        <taxon>Eutheria</taxon>
        <taxon>Euarchontoglires</taxon>
        <taxon>Primates</taxon>
        <taxon>Haplorrhini</taxon>
        <taxon>Platyrrhini</taxon>
        <taxon>Cebidae</taxon>
        <taxon>Callitrichinae</taxon>
        <taxon>Saguinus</taxon>
    </lineage>
</organism>